<dbReference type="InterPro" id="IPR001387">
    <property type="entry name" value="Cro/C1-type_HTH"/>
</dbReference>
<gene>
    <name evidence="3" type="ORF">GCU69_09060</name>
</gene>
<dbReference type="Gene3D" id="1.10.260.40">
    <property type="entry name" value="lambda repressor-like DNA-binding domains"/>
    <property type="match status" value="1"/>
</dbReference>
<feature type="region of interest" description="Disordered" evidence="1">
    <location>
        <begin position="1"/>
        <end position="29"/>
    </location>
</feature>
<evidence type="ECO:0000259" key="2">
    <source>
        <dbReference type="SMART" id="SM00530"/>
    </source>
</evidence>
<accession>A0ABQ7FQ97</accession>
<name>A0ABQ7FQ97_9ACTN</name>
<dbReference type="InterPro" id="IPR010982">
    <property type="entry name" value="Lambda_DNA-bd_dom_sf"/>
</dbReference>
<dbReference type="SMART" id="SM00530">
    <property type="entry name" value="HTH_XRE"/>
    <property type="match status" value="1"/>
</dbReference>
<keyword evidence="4" id="KW-1185">Reference proteome</keyword>
<sequence length="312" mass="34338">MRVRTAKVTAADGVEPGRGPDGGGGADGVAVAAGTDEPGWEVDPEDESGAAVVATVGRQLKLRREAAGMRAAEFGTAIGYGEDLVYKVEAGKRIPRAEYLDRADEVLRAGGLIKAMKRDVAEVRYPKKVRDLARLEARAVELLSYGNHNLHGLLQTEEYASALLETRRPAYSPDELERMLAARMARRSIYERLPAPELSFVQEEVTLRRPIGGTMVLRRQLERLLELSRLRNVEIQVMPTSRGDHPGTGGRIQVLKFEDGSAVGRTDDEFAGRPVSEPKQLRLLELRYGIIRSQALTPRESLAFIEQVLGET</sequence>
<evidence type="ECO:0000256" key="1">
    <source>
        <dbReference type="SAM" id="MobiDB-lite"/>
    </source>
</evidence>
<evidence type="ECO:0000313" key="4">
    <source>
        <dbReference type="Proteomes" id="UP000621266"/>
    </source>
</evidence>
<reference evidence="3 4" key="1">
    <citation type="submission" date="2019-10" db="EMBL/GenBank/DDBJ databases">
        <title>Streptomyces tenebrisbrunneis sp.nov., an endogenous actinomycete isolated from of Lycium ruthenicum.</title>
        <authorList>
            <person name="Ma L."/>
        </authorList>
    </citation>
    <scope>NUCLEOTIDE SEQUENCE [LARGE SCALE GENOMIC DNA]</scope>
    <source>
        <strain evidence="3 4">TRM 66187</strain>
    </source>
</reference>
<dbReference type="CDD" id="cd00093">
    <property type="entry name" value="HTH_XRE"/>
    <property type="match status" value="1"/>
</dbReference>
<dbReference type="EMBL" id="WHPN01000220">
    <property type="protein sequence ID" value="KAF4409403.1"/>
    <property type="molecule type" value="Genomic_DNA"/>
</dbReference>
<dbReference type="Pfam" id="PF13560">
    <property type="entry name" value="HTH_31"/>
    <property type="match status" value="1"/>
</dbReference>
<feature type="domain" description="HTH cro/C1-type" evidence="2">
    <location>
        <begin position="59"/>
        <end position="114"/>
    </location>
</feature>
<dbReference type="InterPro" id="IPR043917">
    <property type="entry name" value="DUF5753"/>
</dbReference>
<dbReference type="Pfam" id="PF19054">
    <property type="entry name" value="DUF5753"/>
    <property type="match status" value="1"/>
</dbReference>
<organism evidence="3 4">
    <name type="scientific">Streptomyces lycii</name>
    <dbReference type="NCBI Taxonomy" id="2654337"/>
    <lineage>
        <taxon>Bacteria</taxon>
        <taxon>Bacillati</taxon>
        <taxon>Actinomycetota</taxon>
        <taxon>Actinomycetes</taxon>
        <taxon>Kitasatosporales</taxon>
        <taxon>Streptomycetaceae</taxon>
        <taxon>Streptomyces</taxon>
    </lineage>
</organism>
<evidence type="ECO:0000313" key="3">
    <source>
        <dbReference type="EMBL" id="KAF4409403.1"/>
    </source>
</evidence>
<dbReference type="Proteomes" id="UP000621266">
    <property type="component" value="Unassembled WGS sequence"/>
</dbReference>
<comment type="caution">
    <text evidence="3">The sequence shown here is derived from an EMBL/GenBank/DDBJ whole genome shotgun (WGS) entry which is preliminary data.</text>
</comment>
<proteinExistence type="predicted"/>
<protein>
    <submittedName>
        <fullName evidence="3">Helix-turn-helix domain-containing protein</fullName>
    </submittedName>
</protein>
<dbReference type="RefSeq" id="WP_156205589.1">
    <property type="nucleotide sequence ID" value="NZ_WHPN01000220.1"/>
</dbReference>
<dbReference type="SUPFAM" id="SSF47413">
    <property type="entry name" value="lambda repressor-like DNA-binding domains"/>
    <property type="match status" value="1"/>
</dbReference>